<dbReference type="SMART" id="SM00287">
    <property type="entry name" value="SH3b"/>
    <property type="match status" value="1"/>
</dbReference>
<evidence type="ECO:0000256" key="1">
    <source>
        <dbReference type="SAM" id="MobiDB-lite"/>
    </source>
</evidence>
<dbReference type="EMBL" id="JALHBS010000096">
    <property type="protein sequence ID" value="MCP3056497.1"/>
    <property type="molecule type" value="Genomic_DNA"/>
</dbReference>
<dbReference type="Proteomes" id="UP001155220">
    <property type="component" value="Unassembled WGS sequence"/>
</dbReference>
<evidence type="ECO:0000313" key="5">
    <source>
        <dbReference type="Proteomes" id="UP001155220"/>
    </source>
</evidence>
<feature type="region of interest" description="Disordered" evidence="1">
    <location>
        <begin position="28"/>
        <end position="69"/>
    </location>
</feature>
<keyword evidence="2" id="KW-0812">Transmembrane</keyword>
<gene>
    <name evidence="4" type="ORF">MJ956_15280</name>
</gene>
<organism evidence="4 5">
    <name type="scientific">Aurantimonas marianensis</name>
    <dbReference type="NCBI Taxonomy" id="2920428"/>
    <lineage>
        <taxon>Bacteria</taxon>
        <taxon>Pseudomonadati</taxon>
        <taxon>Pseudomonadota</taxon>
        <taxon>Alphaproteobacteria</taxon>
        <taxon>Hyphomicrobiales</taxon>
        <taxon>Aurantimonadaceae</taxon>
        <taxon>Aurantimonas</taxon>
    </lineage>
</organism>
<accession>A0A9X2H6Z1</accession>
<sequence>MTTGDGLQSGGRTSEAELLQRLAERRTDYEQAQAKTGEGARFARFFSRRKPSAGLSRNKPNRWEPGNSVEGLRRRPVAAYLTMTLVSAVVVGAVALLAMASGGDAASTGPASMTARAPGAESATANAAARTPIETAMTPSSSDTRAATLEPAGEMAGQPITVPAAETDARLRPTTEDLPQSAADARAPTGDAVAVALALRLPSAPGEAATGMAAGAGVSADPLTTGSITSLIGQRPIVAAPPGAAGTPDMARWAIPETDPAGPVSKPTAGYEAVETATLEPTAEEAAAIEAEAGANAETRPEAEPTTATVKVAVNMRAKPANGAKILTVLPKGRTVEIINCDMWCEVSADGKRGFIYKSFVSRKG</sequence>
<reference evidence="4" key="1">
    <citation type="submission" date="2022-03" db="EMBL/GenBank/DDBJ databases">
        <title>Aurantimonas Liuensis sp. Nov., isolated from the hadal seawater of the Mariana Trench.</title>
        <authorList>
            <person name="Liu R."/>
        </authorList>
    </citation>
    <scope>NUCLEOTIDE SEQUENCE</scope>
    <source>
        <strain evidence="4">LRZ36</strain>
    </source>
</reference>
<feature type="region of interest" description="Disordered" evidence="1">
    <location>
        <begin position="103"/>
        <end position="144"/>
    </location>
</feature>
<name>A0A9X2H6Z1_9HYPH</name>
<evidence type="ECO:0000256" key="2">
    <source>
        <dbReference type="SAM" id="Phobius"/>
    </source>
</evidence>
<keyword evidence="5" id="KW-1185">Reference proteome</keyword>
<keyword evidence="2" id="KW-1133">Transmembrane helix</keyword>
<dbReference type="AlphaFoldDB" id="A0A9X2H6Z1"/>
<feature type="compositionally biased region" description="Low complexity" evidence="1">
    <location>
        <begin position="117"/>
        <end position="129"/>
    </location>
</feature>
<keyword evidence="2" id="KW-0472">Membrane</keyword>
<dbReference type="RefSeq" id="WP_253965305.1">
    <property type="nucleotide sequence ID" value="NZ_JALHBS010000096.1"/>
</dbReference>
<proteinExistence type="predicted"/>
<comment type="caution">
    <text evidence="4">The sequence shown here is derived from an EMBL/GenBank/DDBJ whole genome shotgun (WGS) entry which is preliminary data.</text>
</comment>
<protein>
    <submittedName>
        <fullName evidence="4">SH3 domain-containing protein</fullName>
    </submittedName>
</protein>
<feature type="transmembrane region" description="Helical" evidence="2">
    <location>
        <begin position="77"/>
        <end position="100"/>
    </location>
</feature>
<dbReference type="InterPro" id="IPR003646">
    <property type="entry name" value="SH3-like_bac-type"/>
</dbReference>
<dbReference type="Gene3D" id="2.30.30.40">
    <property type="entry name" value="SH3 Domains"/>
    <property type="match status" value="1"/>
</dbReference>
<evidence type="ECO:0000313" key="4">
    <source>
        <dbReference type="EMBL" id="MCP3056497.1"/>
    </source>
</evidence>
<dbReference type="Pfam" id="PF08239">
    <property type="entry name" value="SH3_3"/>
    <property type="match status" value="1"/>
</dbReference>
<evidence type="ECO:0000259" key="3">
    <source>
        <dbReference type="SMART" id="SM00287"/>
    </source>
</evidence>
<feature type="domain" description="SH3b" evidence="3">
    <location>
        <begin position="305"/>
        <end position="365"/>
    </location>
</feature>